<feature type="transmembrane region" description="Helical" evidence="6">
    <location>
        <begin position="325"/>
        <end position="351"/>
    </location>
</feature>
<evidence type="ECO:0000256" key="2">
    <source>
        <dbReference type="ARBA" id="ARBA00009773"/>
    </source>
</evidence>
<evidence type="ECO:0000256" key="3">
    <source>
        <dbReference type="ARBA" id="ARBA00022692"/>
    </source>
</evidence>
<feature type="transmembrane region" description="Helical" evidence="6">
    <location>
        <begin position="259"/>
        <end position="278"/>
    </location>
</feature>
<evidence type="ECO:0000256" key="4">
    <source>
        <dbReference type="ARBA" id="ARBA00022989"/>
    </source>
</evidence>
<evidence type="ECO:0000256" key="1">
    <source>
        <dbReference type="ARBA" id="ARBA00004141"/>
    </source>
</evidence>
<dbReference type="RefSeq" id="WP_183816013.1">
    <property type="nucleotide sequence ID" value="NZ_JACHOB010000001.1"/>
</dbReference>
<feature type="transmembrane region" description="Helical" evidence="6">
    <location>
        <begin position="82"/>
        <end position="100"/>
    </location>
</feature>
<dbReference type="PANTHER" id="PTHR21716">
    <property type="entry name" value="TRANSMEMBRANE PROTEIN"/>
    <property type="match status" value="1"/>
</dbReference>
<evidence type="ECO:0000256" key="5">
    <source>
        <dbReference type="ARBA" id="ARBA00023136"/>
    </source>
</evidence>
<name>A0A840I2M4_9PROT</name>
<feature type="transmembrane region" description="Helical" evidence="6">
    <location>
        <begin position="21"/>
        <end position="39"/>
    </location>
</feature>
<sequence>MRQDDSAALPQTATPPVPRRSLAALFFGTGLAIMLAFVLWVAKGVIVPVVVAAFVSFLIVTVKRGIDRVPVIGPRLPEPIEFTLAFAVIVLALFGLGLVIRDNIEEVLAQWPAYQARFTELATAAITWANEHGLVNQDASEALADVPQQLIEFGRGALGDVAEAAGGILGGLVTIGLYTAFMLVERGRFFKKITRIAGPRDARAIVSDVIDDIGHLVRQYISIKTLTSLMVAAVSFVIMMVLGVDFAAFWALVIFAFNFIPIIGSIVAVILPCVLALVQPEGGPGLALLTLGLLTAAEQAVGSVVEPRLLGKSLNLSPLVILLSLASWGTLWGFAGMLLCVPITVAIMIVLSQFESTRAIAILLSDNGEIAPLKRGHTDLEERGMMRRGEALGQ</sequence>
<keyword evidence="8" id="KW-1185">Reference proteome</keyword>
<comment type="caution">
    <text evidence="7">The sequence shown here is derived from an EMBL/GenBank/DDBJ whole genome shotgun (WGS) entry which is preliminary data.</text>
</comment>
<evidence type="ECO:0000256" key="6">
    <source>
        <dbReference type="SAM" id="Phobius"/>
    </source>
</evidence>
<gene>
    <name evidence="7" type="ORF">GGQ59_000800</name>
</gene>
<dbReference type="InterPro" id="IPR002549">
    <property type="entry name" value="AI-2E-like"/>
</dbReference>
<accession>A0A840I2M4</accession>
<proteinExistence type="inferred from homology"/>
<dbReference type="Proteomes" id="UP000563524">
    <property type="component" value="Unassembled WGS sequence"/>
</dbReference>
<evidence type="ECO:0000313" key="7">
    <source>
        <dbReference type="EMBL" id="MBB4658300.1"/>
    </source>
</evidence>
<comment type="subcellular location">
    <subcellularLocation>
        <location evidence="1">Membrane</location>
        <topology evidence="1">Multi-pass membrane protein</topology>
    </subcellularLocation>
</comment>
<feature type="transmembrane region" description="Helical" evidence="6">
    <location>
        <begin position="228"/>
        <end position="253"/>
    </location>
</feature>
<dbReference type="Pfam" id="PF01594">
    <property type="entry name" value="AI-2E_transport"/>
    <property type="match status" value="1"/>
</dbReference>
<keyword evidence="3 6" id="KW-0812">Transmembrane</keyword>
<evidence type="ECO:0000313" key="8">
    <source>
        <dbReference type="Proteomes" id="UP000563524"/>
    </source>
</evidence>
<dbReference type="GO" id="GO:0055085">
    <property type="term" value="P:transmembrane transport"/>
    <property type="evidence" value="ECO:0007669"/>
    <property type="project" value="TreeGrafter"/>
</dbReference>
<protein>
    <submittedName>
        <fullName evidence="7">Putative PurR-regulated permease PerM</fullName>
    </submittedName>
</protein>
<feature type="transmembrane region" description="Helical" evidence="6">
    <location>
        <begin position="45"/>
        <end position="62"/>
    </location>
</feature>
<dbReference type="PANTHER" id="PTHR21716:SF64">
    <property type="entry name" value="AI-2 TRANSPORT PROTEIN TQSA"/>
    <property type="match status" value="1"/>
</dbReference>
<feature type="transmembrane region" description="Helical" evidence="6">
    <location>
        <begin position="164"/>
        <end position="184"/>
    </location>
</feature>
<reference evidence="7 8" key="1">
    <citation type="submission" date="2020-08" db="EMBL/GenBank/DDBJ databases">
        <title>Genomic Encyclopedia of Type Strains, Phase IV (KMG-IV): sequencing the most valuable type-strain genomes for metagenomic binning, comparative biology and taxonomic classification.</title>
        <authorList>
            <person name="Goeker M."/>
        </authorList>
    </citation>
    <scope>NUCLEOTIDE SEQUENCE [LARGE SCALE GENOMIC DNA]</scope>
    <source>
        <strain evidence="7 8">DSM 102850</strain>
    </source>
</reference>
<feature type="transmembrane region" description="Helical" evidence="6">
    <location>
        <begin position="285"/>
        <end position="305"/>
    </location>
</feature>
<dbReference type="EMBL" id="JACHOB010000001">
    <property type="protein sequence ID" value="MBB4658300.1"/>
    <property type="molecule type" value="Genomic_DNA"/>
</dbReference>
<keyword evidence="4 6" id="KW-1133">Transmembrane helix</keyword>
<keyword evidence="5 6" id="KW-0472">Membrane</keyword>
<organism evidence="7 8">
    <name type="scientific">Parvularcula dongshanensis</name>
    <dbReference type="NCBI Taxonomy" id="1173995"/>
    <lineage>
        <taxon>Bacteria</taxon>
        <taxon>Pseudomonadati</taxon>
        <taxon>Pseudomonadota</taxon>
        <taxon>Alphaproteobacteria</taxon>
        <taxon>Parvularculales</taxon>
        <taxon>Parvularculaceae</taxon>
        <taxon>Parvularcula</taxon>
    </lineage>
</organism>
<dbReference type="AlphaFoldDB" id="A0A840I2M4"/>
<comment type="similarity">
    <text evidence="2">Belongs to the autoinducer-2 exporter (AI-2E) (TC 2.A.86) family.</text>
</comment>
<dbReference type="GO" id="GO:0016020">
    <property type="term" value="C:membrane"/>
    <property type="evidence" value="ECO:0007669"/>
    <property type="project" value="UniProtKB-SubCell"/>
</dbReference>